<protein>
    <submittedName>
        <fullName evidence="1">Copia protein</fullName>
    </submittedName>
</protein>
<evidence type="ECO:0000313" key="2">
    <source>
        <dbReference type="Proteomes" id="UP000257109"/>
    </source>
</evidence>
<organism evidence="1 2">
    <name type="scientific">Mucuna pruriens</name>
    <name type="common">Velvet bean</name>
    <name type="synonym">Dolichos pruriens</name>
    <dbReference type="NCBI Taxonomy" id="157652"/>
    <lineage>
        <taxon>Eukaryota</taxon>
        <taxon>Viridiplantae</taxon>
        <taxon>Streptophyta</taxon>
        <taxon>Embryophyta</taxon>
        <taxon>Tracheophyta</taxon>
        <taxon>Spermatophyta</taxon>
        <taxon>Magnoliopsida</taxon>
        <taxon>eudicotyledons</taxon>
        <taxon>Gunneridae</taxon>
        <taxon>Pentapetalae</taxon>
        <taxon>rosids</taxon>
        <taxon>fabids</taxon>
        <taxon>Fabales</taxon>
        <taxon>Fabaceae</taxon>
        <taxon>Papilionoideae</taxon>
        <taxon>50 kb inversion clade</taxon>
        <taxon>NPAAA clade</taxon>
        <taxon>indigoferoid/millettioid clade</taxon>
        <taxon>Phaseoleae</taxon>
        <taxon>Mucuna</taxon>
    </lineage>
</organism>
<proteinExistence type="predicted"/>
<comment type="caution">
    <text evidence="1">The sequence shown here is derived from an EMBL/GenBank/DDBJ whole genome shotgun (WGS) entry which is preliminary data.</text>
</comment>
<reference evidence="1" key="1">
    <citation type="submission" date="2018-05" db="EMBL/GenBank/DDBJ databases">
        <title>Draft genome of Mucuna pruriens seed.</title>
        <authorList>
            <person name="Nnadi N.E."/>
            <person name="Vos R."/>
            <person name="Hasami M.H."/>
            <person name="Devisetty U.K."/>
            <person name="Aguiy J.C."/>
        </authorList>
    </citation>
    <scope>NUCLEOTIDE SEQUENCE [LARGE SCALE GENOMIC DNA]</scope>
    <source>
        <strain evidence="1">JCA_2017</strain>
    </source>
</reference>
<dbReference type="Proteomes" id="UP000257109">
    <property type="component" value="Unassembled WGS sequence"/>
</dbReference>
<sequence>MSNENELGDIYTKLLPQDKFVHMRSLVDVYSICIQNYVCPKPCESKDMCIQTHESKSFGKHMEIKHHFIRDYFQKGSLDLNFMSNQNELVDIYTKPLPLDKLVHMRNLVSMTFIKKRSLNSIWYRRP</sequence>
<dbReference type="OrthoDB" id="1421472at2759"/>
<dbReference type="AlphaFoldDB" id="A0A371G0T9"/>
<name>A0A371G0T9_MUCPR</name>
<evidence type="ECO:0000313" key="1">
    <source>
        <dbReference type="EMBL" id="RDX84184.1"/>
    </source>
</evidence>
<accession>A0A371G0T9</accession>
<gene>
    <name evidence="1" type="primary">GIP</name>
    <name evidence="1" type="ORF">CR513_34808</name>
</gene>
<dbReference type="EMBL" id="QJKJ01007126">
    <property type="protein sequence ID" value="RDX84184.1"/>
    <property type="molecule type" value="Genomic_DNA"/>
</dbReference>
<feature type="non-terminal residue" evidence="1">
    <location>
        <position position="1"/>
    </location>
</feature>
<keyword evidence="2" id="KW-1185">Reference proteome</keyword>